<dbReference type="PANTHER" id="PTHR45626">
    <property type="entry name" value="TRANSCRIPTION TERMINATION FACTOR 2-RELATED"/>
    <property type="match status" value="1"/>
</dbReference>
<evidence type="ECO:0000256" key="4">
    <source>
        <dbReference type="SAM" id="MobiDB-lite"/>
    </source>
</evidence>
<evidence type="ECO:0000256" key="1">
    <source>
        <dbReference type="ARBA" id="ARBA00022741"/>
    </source>
</evidence>
<evidence type="ECO:0000313" key="7">
    <source>
        <dbReference type="Proteomes" id="UP001341840"/>
    </source>
</evidence>
<feature type="region of interest" description="Disordered" evidence="4">
    <location>
        <begin position="296"/>
        <end position="328"/>
    </location>
</feature>
<evidence type="ECO:0000256" key="3">
    <source>
        <dbReference type="ARBA" id="ARBA00022840"/>
    </source>
</evidence>
<dbReference type="PANTHER" id="PTHR45626:SF24">
    <property type="entry name" value="HELICASE-LIKE TRANSCRIPTION FACTOR CHR28-RELATED"/>
    <property type="match status" value="1"/>
</dbReference>
<evidence type="ECO:0000313" key="6">
    <source>
        <dbReference type="EMBL" id="MED6197117.1"/>
    </source>
</evidence>
<dbReference type="Pfam" id="PF00176">
    <property type="entry name" value="SNF2-rel_dom"/>
    <property type="match status" value="1"/>
</dbReference>
<dbReference type="InterPro" id="IPR050628">
    <property type="entry name" value="SNF2_RAD54_helicase_TF"/>
</dbReference>
<keyword evidence="2" id="KW-0378">Hydrolase</keyword>
<protein>
    <recommendedName>
        <fullName evidence="5">Helicase ATP-binding domain-containing protein</fullName>
    </recommendedName>
</protein>
<dbReference type="InterPro" id="IPR000330">
    <property type="entry name" value="SNF2_N"/>
</dbReference>
<organism evidence="6 7">
    <name type="scientific">Stylosanthes scabra</name>
    <dbReference type="NCBI Taxonomy" id="79078"/>
    <lineage>
        <taxon>Eukaryota</taxon>
        <taxon>Viridiplantae</taxon>
        <taxon>Streptophyta</taxon>
        <taxon>Embryophyta</taxon>
        <taxon>Tracheophyta</taxon>
        <taxon>Spermatophyta</taxon>
        <taxon>Magnoliopsida</taxon>
        <taxon>eudicotyledons</taxon>
        <taxon>Gunneridae</taxon>
        <taxon>Pentapetalae</taxon>
        <taxon>rosids</taxon>
        <taxon>fabids</taxon>
        <taxon>Fabales</taxon>
        <taxon>Fabaceae</taxon>
        <taxon>Papilionoideae</taxon>
        <taxon>50 kb inversion clade</taxon>
        <taxon>dalbergioids sensu lato</taxon>
        <taxon>Dalbergieae</taxon>
        <taxon>Pterocarpus clade</taxon>
        <taxon>Stylosanthes</taxon>
    </lineage>
</organism>
<dbReference type="InterPro" id="IPR038718">
    <property type="entry name" value="SNF2-like_sf"/>
</dbReference>
<proteinExistence type="predicted"/>
<keyword evidence="1" id="KW-0547">Nucleotide-binding</keyword>
<comment type="caution">
    <text evidence="6">The sequence shown here is derived from an EMBL/GenBank/DDBJ whole genome shotgun (WGS) entry which is preliminary data.</text>
</comment>
<dbReference type="SUPFAM" id="SSF52540">
    <property type="entry name" value="P-loop containing nucleoside triphosphate hydrolases"/>
    <property type="match status" value="1"/>
</dbReference>
<feature type="compositionally biased region" description="Basic and acidic residues" evidence="4">
    <location>
        <begin position="296"/>
        <end position="306"/>
    </location>
</feature>
<evidence type="ECO:0000256" key="2">
    <source>
        <dbReference type="ARBA" id="ARBA00022801"/>
    </source>
</evidence>
<dbReference type="CDD" id="cd18008">
    <property type="entry name" value="DEXDc_SHPRH-like"/>
    <property type="match status" value="1"/>
</dbReference>
<sequence>MAVSFRRMALLRRSSHLLLPIPMQHSSPPKVTNSPFSPRHCSSSTRENTSNEEYQRLLARREEPHQAVDLNFHGSKRRFRRASSMSFSEIKQAVDRLYQRYSRREAAAPDLNFHPSTTKTTVPALSSLFSPDSRLSNSKNNINYYTKFYRNRVSFRRRRWRDVDLRFMRRPSGALHRASDECDPESDERPIYKTILEDLSQPITEANVSDGLMSVPLLRHQKIALASMLQKETRSSPCLGGFLADDQGLGKTVSMIALILMQRSLQSKSKTVDACNHKAEALNLDDYDEQVTVDVERLESKEESGDAKPSTEPNSSTRTPSRKKPAGGTLIVCPASILRQWARELKEKVAEEQKLTVLVYHGSNRTKDPIELANYDVVLTTYAIVSNEFPKENDNTDSSVKRASGPLEKVDWFRVILDEAQTIRTIKLRQLKLAAVLVPKQGGAYLGHPFKILLMICIATLGS</sequence>
<name>A0ABU6XGS7_9FABA</name>
<dbReference type="EMBL" id="JASCZI010211850">
    <property type="protein sequence ID" value="MED6197117.1"/>
    <property type="molecule type" value="Genomic_DNA"/>
</dbReference>
<reference evidence="6 7" key="1">
    <citation type="journal article" date="2023" name="Plants (Basel)">
        <title>Bridging the Gap: Combining Genomics and Transcriptomics Approaches to Understand Stylosanthes scabra, an Orphan Legume from the Brazilian Caatinga.</title>
        <authorList>
            <person name="Ferreira-Neto J.R.C."/>
            <person name="da Silva M.D."/>
            <person name="Binneck E."/>
            <person name="de Melo N.F."/>
            <person name="da Silva R.H."/>
            <person name="de Melo A.L.T.M."/>
            <person name="Pandolfi V."/>
            <person name="Bustamante F.O."/>
            <person name="Brasileiro-Vidal A.C."/>
            <person name="Benko-Iseppon A.M."/>
        </authorList>
    </citation>
    <scope>NUCLEOTIDE SEQUENCE [LARGE SCALE GENOMIC DNA]</scope>
    <source>
        <tissue evidence="6">Leaves</tissue>
    </source>
</reference>
<dbReference type="InterPro" id="IPR014001">
    <property type="entry name" value="Helicase_ATP-bd"/>
</dbReference>
<feature type="compositionally biased region" description="Polar residues" evidence="4">
    <location>
        <begin position="24"/>
        <end position="36"/>
    </location>
</feature>
<keyword evidence="7" id="KW-1185">Reference proteome</keyword>
<dbReference type="Proteomes" id="UP001341840">
    <property type="component" value="Unassembled WGS sequence"/>
</dbReference>
<dbReference type="InterPro" id="IPR027417">
    <property type="entry name" value="P-loop_NTPase"/>
</dbReference>
<feature type="domain" description="Helicase ATP-binding" evidence="5">
    <location>
        <begin position="232"/>
        <end position="463"/>
    </location>
</feature>
<evidence type="ECO:0000259" key="5">
    <source>
        <dbReference type="PROSITE" id="PS51192"/>
    </source>
</evidence>
<accession>A0ABU6XGS7</accession>
<dbReference type="Gene3D" id="3.40.50.10810">
    <property type="entry name" value="Tandem AAA-ATPase domain"/>
    <property type="match status" value="2"/>
</dbReference>
<gene>
    <name evidence="6" type="ORF">PIB30_053694</name>
</gene>
<dbReference type="PROSITE" id="PS51192">
    <property type="entry name" value="HELICASE_ATP_BIND_1"/>
    <property type="match status" value="1"/>
</dbReference>
<keyword evidence="3" id="KW-0067">ATP-binding</keyword>
<dbReference type="SMART" id="SM00487">
    <property type="entry name" value="DEXDc"/>
    <property type="match status" value="1"/>
</dbReference>
<feature type="region of interest" description="Disordered" evidence="4">
    <location>
        <begin position="21"/>
        <end position="50"/>
    </location>
</feature>